<dbReference type="InterPro" id="IPR002898">
    <property type="entry name" value="MotA_ExbB_proton_chnl"/>
</dbReference>
<feature type="transmembrane region" description="Helical" evidence="7">
    <location>
        <begin position="324"/>
        <end position="347"/>
    </location>
</feature>
<evidence type="ECO:0000259" key="9">
    <source>
        <dbReference type="Pfam" id="PF01618"/>
    </source>
</evidence>
<name>A0ABQ1T8N1_9GAMM</name>
<feature type="transmembrane region" description="Helical" evidence="7">
    <location>
        <begin position="235"/>
        <end position="254"/>
    </location>
</feature>
<comment type="similarity">
    <text evidence="6">Belongs to the exbB/tolQ family.</text>
</comment>
<feature type="domain" description="MotA/TolQ/ExbB proton channel" evidence="9">
    <location>
        <begin position="289"/>
        <end position="404"/>
    </location>
</feature>
<keyword evidence="5 7" id="KW-0472">Membrane</keyword>
<feature type="signal peptide" evidence="8">
    <location>
        <begin position="1"/>
        <end position="30"/>
    </location>
</feature>
<reference evidence="11" key="1">
    <citation type="journal article" date="2019" name="Int. J. Syst. Evol. Microbiol.">
        <title>The Global Catalogue of Microorganisms (GCM) 10K type strain sequencing project: providing services to taxonomists for standard genome sequencing and annotation.</title>
        <authorList>
            <consortium name="The Broad Institute Genomics Platform"/>
            <consortium name="The Broad Institute Genome Sequencing Center for Infectious Disease"/>
            <person name="Wu L."/>
            <person name="Ma J."/>
        </authorList>
    </citation>
    <scope>NUCLEOTIDE SEQUENCE [LARGE SCALE GENOMIC DNA]</scope>
    <source>
        <strain evidence="11">CGMCC 1.16033</strain>
    </source>
</reference>
<evidence type="ECO:0000313" key="11">
    <source>
        <dbReference type="Proteomes" id="UP000606498"/>
    </source>
</evidence>
<dbReference type="EMBL" id="BMKO01000006">
    <property type="protein sequence ID" value="GGE84187.1"/>
    <property type="molecule type" value="Genomic_DNA"/>
</dbReference>
<evidence type="ECO:0000256" key="8">
    <source>
        <dbReference type="SAM" id="SignalP"/>
    </source>
</evidence>
<evidence type="ECO:0000256" key="6">
    <source>
        <dbReference type="RuleBase" id="RU004057"/>
    </source>
</evidence>
<comment type="subcellular location">
    <subcellularLocation>
        <location evidence="1">Cell membrane</location>
        <topology evidence="1">Multi-pass membrane protein</topology>
    </subcellularLocation>
    <subcellularLocation>
        <location evidence="6">Membrane</location>
        <topology evidence="6">Multi-pass membrane protein</topology>
    </subcellularLocation>
</comment>
<dbReference type="InterPro" id="IPR050790">
    <property type="entry name" value="ExbB/TolQ_transport"/>
</dbReference>
<keyword evidence="6" id="KW-0653">Protein transport</keyword>
<evidence type="ECO:0000256" key="5">
    <source>
        <dbReference type="ARBA" id="ARBA00023136"/>
    </source>
</evidence>
<proteinExistence type="inferred from homology"/>
<comment type="caution">
    <text evidence="10">The sequence shown here is derived from an EMBL/GenBank/DDBJ whole genome shotgun (WGS) entry which is preliminary data.</text>
</comment>
<evidence type="ECO:0000256" key="2">
    <source>
        <dbReference type="ARBA" id="ARBA00022475"/>
    </source>
</evidence>
<dbReference type="PANTHER" id="PTHR30625">
    <property type="entry name" value="PROTEIN TOLQ"/>
    <property type="match status" value="1"/>
</dbReference>
<feature type="chain" id="PRO_5046219148" evidence="8">
    <location>
        <begin position="31"/>
        <end position="419"/>
    </location>
</feature>
<feature type="transmembrane region" description="Helical" evidence="7">
    <location>
        <begin position="367"/>
        <end position="392"/>
    </location>
</feature>
<evidence type="ECO:0000313" key="10">
    <source>
        <dbReference type="EMBL" id="GGE84187.1"/>
    </source>
</evidence>
<evidence type="ECO:0000256" key="4">
    <source>
        <dbReference type="ARBA" id="ARBA00022989"/>
    </source>
</evidence>
<evidence type="ECO:0000256" key="7">
    <source>
        <dbReference type="SAM" id="Phobius"/>
    </source>
</evidence>
<gene>
    <name evidence="10" type="ORF">GCM10011520_25810</name>
</gene>
<keyword evidence="3 7" id="KW-0812">Transmembrane</keyword>
<protein>
    <submittedName>
        <fullName evidence="10">Biopolymer transporter TonB</fullName>
    </submittedName>
</protein>
<sequence>MKKRLFGIFAVVTITAVTALPLGMAHSANAQDPMLEYQAQLKRELAHSKDRFTQAQKRVESERGALLKQLTALETELIGLRQQLAGQTRAQDEAFVSIAAMEKRLNQWQEQNRYIHNLLVRHAGHNGGDPLSVLQQELAELPSKLAPQWAPGQAIAANGAIVSGKRLDIGPLSYLLTQQELSLLQWQDTLGHELPVIMLSLSQTSASHLPVDVSGSRALRIAAEEKNWWQRLELGGIWVFPIIGMGILALVMALKKAWQLRGQPKPNCALVARFMSDGQLPEGAGWQRELIREAWQRRGCGMESMADQLHQILLQFKSRQDAGMAMIAATAAVAPLMGLLGTVSGMIHTFEMMNLFGNQDSSLLAGGISEALITTELGLVVAIPALLIHAWLSRRHQGLLNQLEADAMLLSQLGDRRDE</sequence>
<keyword evidence="4 7" id="KW-1133">Transmembrane helix</keyword>
<keyword evidence="6" id="KW-0813">Transport</keyword>
<evidence type="ECO:0000256" key="1">
    <source>
        <dbReference type="ARBA" id="ARBA00004651"/>
    </source>
</evidence>
<keyword evidence="11" id="KW-1185">Reference proteome</keyword>
<dbReference type="PANTHER" id="PTHR30625:SF11">
    <property type="entry name" value="MOTA_TOLQ_EXBB PROTON CHANNEL DOMAIN-CONTAINING PROTEIN"/>
    <property type="match status" value="1"/>
</dbReference>
<keyword evidence="8" id="KW-0732">Signal</keyword>
<keyword evidence="2" id="KW-1003">Cell membrane</keyword>
<evidence type="ECO:0000256" key="3">
    <source>
        <dbReference type="ARBA" id="ARBA00022692"/>
    </source>
</evidence>
<dbReference type="RefSeq" id="WP_100144752.1">
    <property type="nucleotide sequence ID" value="NZ_BMKO01000006.1"/>
</dbReference>
<dbReference type="Proteomes" id="UP000606498">
    <property type="component" value="Unassembled WGS sequence"/>
</dbReference>
<dbReference type="Pfam" id="PF01618">
    <property type="entry name" value="MotA_ExbB"/>
    <property type="match status" value="1"/>
</dbReference>
<accession>A0ABQ1T8N1</accession>
<organism evidence="10 11">
    <name type="scientific">Shewanella carassii</name>
    <dbReference type="NCBI Taxonomy" id="1987584"/>
    <lineage>
        <taxon>Bacteria</taxon>
        <taxon>Pseudomonadati</taxon>
        <taxon>Pseudomonadota</taxon>
        <taxon>Gammaproteobacteria</taxon>
        <taxon>Alteromonadales</taxon>
        <taxon>Shewanellaceae</taxon>
        <taxon>Shewanella</taxon>
    </lineage>
</organism>